<keyword evidence="3" id="KW-0012">Acyltransferase</keyword>
<dbReference type="AlphaFoldDB" id="A0AAP8TU32"/>
<dbReference type="RefSeq" id="WP_059106882.1">
    <property type="nucleotide sequence ID" value="NZ_AP024589.1"/>
</dbReference>
<dbReference type="PANTHER" id="PTHR43300:SF6">
    <property type="entry name" value="ACETYLTRANSFERASE YVOF-RELATED"/>
    <property type="match status" value="1"/>
</dbReference>
<dbReference type="Proteomes" id="UP000242470">
    <property type="component" value="Unassembled WGS sequence"/>
</dbReference>
<dbReference type="GO" id="GO:0016746">
    <property type="term" value="F:acyltransferase activity"/>
    <property type="evidence" value="ECO:0007669"/>
    <property type="project" value="UniProtKB-KW"/>
</dbReference>
<dbReference type="InterPro" id="IPR001451">
    <property type="entry name" value="Hexapep"/>
</dbReference>
<accession>A0AAP8TU32</accession>
<dbReference type="PROSITE" id="PS00101">
    <property type="entry name" value="HEXAPEP_TRANSFERASES"/>
    <property type="match status" value="1"/>
</dbReference>
<comment type="caution">
    <text evidence="3">The sequence shown here is derived from an EMBL/GenBank/DDBJ whole genome shotgun (WGS) entry which is preliminary data.</text>
</comment>
<dbReference type="PANTHER" id="PTHR43300">
    <property type="entry name" value="ACETYLTRANSFERASE"/>
    <property type="match status" value="1"/>
</dbReference>
<dbReference type="SUPFAM" id="SSF51161">
    <property type="entry name" value="Trimeric LpxA-like enzymes"/>
    <property type="match status" value="1"/>
</dbReference>
<dbReference type="InterPro" id="IPR050179">
    <property type="entry name" value="Trans_hexapeptide_repeat"/>
</dbReference>
<dbReference type="InterPro" id="IPR018357">
    <property type="entry name" value="Hexapep_transf_CS"/>
</dbReference>
<evidence type="ECO:0000256" key="2">
    <source>
        <dbReference type="ARBA" id="ARBA00022737"/>
    </source>
</evidence>
<dbReference type="InterPro" id="IPR011004">
    <property type="entry name" value="Trimer_LpxA-like_sf"/>
</dbReference>
<evidence type="ECO:0000313" key="4">
    <source>
        <dbReference type="Proteomes" id="UP000242470"/>
    </source>
</evidence>
<evidence type="ECO:0000256" key="1">
    <source>
        <dbReference type="ARBA" id="ARBA00022679"/>
    </source>
</evidence>
<dbReference type="Pfam" id="PF00132">
    <property type="entry name" value="Hexapep"/>
    <property type="match status" value="1"/>
</dbReference>
<name>A0AAP8TU32_9STAP</name>
<sequence length="159" mass="18090">MRNLKETKAKKPNILWDMYHYISPLKLFKQTCVIEVARYIPNVKLKHWLFRNVLHMTLGERSAFAFKVVPDLLYPELITVGENSIVGYNTTILTHEYLVESFRTGPVHIGHHTMIGANVTILPGVTIGDRVRIGAGTIVSKDVPDDTLAYGNPMQFKQR</sequence>
<protein>
    <submittedName>
        <fullName evidence="3">Acyltransferase</fullName>
    </submittedName>
</protein>
<dbReference type="Gene3D" id="2.160.10.10">
    <property type="entry name" value="Hexapeptide repeat proteins"/>
    <property type="match status" value="1"/>
</dbReference>
<dbReference type="CDD" id="cd04647">
    <property type="entry name" value="LbH_MAT_like"/>
    <property type="match status" value="1"/>
</dbReference>
<gene>
    <name evidence="3" type="ORF">CD158_00850</name>
</gene>
<dbReference type="GeneID" id="64982786"/>
<organism evidence="3 4">
    <name type="scientific">Staphylococcus auricularis</name>
    <dbReference type="NCBI Taxonomy" id="29379"/>
    <lineage>
        <taxon>Bacteria</taxon>
        <taxon>Bacillati</taxon>
        <taxon>Bacillota</taxon>
        <taxon>Bacilli</taxon>
        <taxon>Bacillales</taxon>
        <taxon>Staphylococcaceae</taxon>
        <taxon>Staphylococcus</taxon>
    </lineage>
</organism>
<reference evidence="3 4" key="1">
    <citation type="submission" date="2017-08" db="EMBL/GenBank/DDBJ databases">
        <title>Draft genome sequences of 64 type strains of genus Staph aureus.</title>
        <authorList>
            <person name="Cole K."/>
            <person name="Golubchik T."/>
            <person name="Russell J."/>
            <person name="Foster D."/>
            <person name="Llewelyn M."/>
            <person name="Wilson D."/>
            <person name="Crook D."/>
            <person name="Paul J."/>
        </authorList>
    </citation>
    <scope>NUCLEOTIDE SEQUENCE [LARGE SCALE GENOMIC DNA]</scope>
    <source>
        <strain evidence="3 4">NCTC 12101</strain>
    </source>
</reference>
<evidence type="ECO:0000313" key="3">
    <source>
        <dbReference type="EMBL" id="PNZ69463.1"/>
    </source>
</evidence>
<dbReference type="EMBL" id="PPQW01000003">
    <property type="protein sequence ID" value="PNZ69463.1"/>
    <property type="molecule type" value="Genomic_DNA"/>
</dbReference>
<keyword evidence="1" id="KW-0808">Transferase</keyword>
<keyword evidence="2" id="KW-0677">Repeat</keyword>
<proteinExistence type="predicted"/>